<gene>
    <name evidence="2" type="ORF">ABWT76_003843</name>
</gene>
<feature type="transmembrane region" description="Helical" evidence="1">
    <location>
        <begin position="119"/>
        <end position="142"/>
    </location>
</feature>
<proteinExistence type="predicted"/>
<organism evidence="2">
    <name type="scientific">Planktothricoides raciborskii GIHE-MW2</name>
    <dbReference type="NCBI Taxonomy" id="2792601"/>
    <lineage>
        <taxon>Bacteria</taxon>
        <taxon>Bacillati</taxon>
        <taxon>Cyanobacteriota</taxon>
        <taxon>Cyanophyceae</taxon>
        <taxon>Oscillatoriophycideae</taxon>
        <taxon>Oscillatoriales</taxon>
        <taxon>Oscillatoriaceae</taxon>
        <taxon>Planktothricoides</taxon>
    </lineage>
</organism>
<dbReference type="EMBL" id="CP159837">
    <property type="protein sequence ID" value="XCM35184.1"/>
    <property type="molecule type" value="Genomic_DNA"/>
</dbReference>
<dbReference type="AlphaFoldDB" id="A0AAU8JA44"/>
<name>A0AAU8JA44_9CYAN</name>
<feature type="transmembrane region" description="Helical" evidence="1">
    <location>
        <begin position="90"/>
        <end position="107"/>
    </location>
</feature>
<dbReference type="PANTHER" id="PTHR36367">
    <property type="entry name" value="TRANSMEMBRANE PROTEIN"/>
    <property type="match status" value="1"/>
</dbReference>
<protein>
    <submittedName>
        <fullName evidence="2">Uncharacterized protein</fullName>
    </submittedName>
</protein>
<feature type="transmembrane region" description="Helical" evidence="1">
    <location>
        <begin position="12"/>
        <end position="33"/>
    </location>
</feature>
<keyword evidence="1" id="KW-0812">Transmembrane</keyword>
<evidence type="ECO:0000313" key="2">
    <source>
        <dbReference type="EMBL" id="XCM35184.1"/>
    </source>
</evidence>
<dbReference type="RefSeq" id="WP_054467156.1">
    <property type="nucleotide sequence ID" value="NZ_CP159837.1"/>
</dbReference>
<feature type="transmembrane region" description="Helical" evidence="1">
    <location>
        <begin position="196"/>
        <end position="218"/>
    </location>
</feature>
<sequence length="246" mass="27900">MTQSNQPKPTATANRSLAIALWIFSAIYIYLLLLSPSQQLLPGEPIWDIQPETFTEIVNESINFFFILPFLNALGIHYMEAPVVHPSLEALFNFAEAWIFMFLPLLLADPRGQVMPKIIIWSLAMFLTNTFLAPYMAALTMSKPTPETPMKKGLLARIFGWTGLIIGMISLIWTGFGRPEFGDLTARCQFFIHSLMIDRLTIAFCIDIILFGIFQAMLIGNIEPPGSGKRWLRFLPFWGLAIWLII</sequence>
<reference evidence="2" key="1">
    <citation type="submission" date="2024-07" db="EMBL/GenBank/DDBJ databases">
        <authorList>
            <person name="Kim Y.J."/>
            <person name="Jeong J.Y."/>
        </authorList>
    </citation>
    <scope>NUCLEOTIDE SEQUENCE</scope>
    <source>
        <strain evidence="2">GIHE-MW2</strain>
    </source>
</reference>
<feature type="transmembrane region" description="Helical" evidence="1">
    <location>
        <begin position="61"/>
        <end position="78"/>
    </location>
</feature>
<keyword evidence="1" id="KW-0472">Membrane</keyword>
<accession>A0AAU8JA44</accession>
<dbReference type="PANTHER" id="PTHR36367:SF2">
    <property type="entry name" value="TRANSMEMBRANE PROTEIN"/>
    <property type="match status" value="1"/>
</dbReference>
<keyword evidence="1" id="KW-1133">Transmembrane helix</keyword>
<feature type="transmembrane region" description="Helical" evidence="1">
    <location>
        <begin position="154"/>
        <end position="176"/>
    </location>
</feature>
<evidence type="ECO:0000256" key="1">
    <source>
        <dbReference type="SAM" id="Phobius"/>
    </source>
</evidence>